<dbReference type="Gene3D" id="3.50.50.60">
    <property type="entry name" value="FAD/NAD(P)-binding domain"/>
    <property type="match status" value="2"/>
</dbReference>
<dbReference type="Gene3D" id="3.30.9.10">
    <property type="entry name" value="D-Amino Acid Oxidase, subunit A, domain 2"/>
    <property type="match status" value="1"/>
</dbReference>
<dbReference type="AlphaFoldDB" id="A0A6I3M5N2"/>
<dbReference type="Proteomes" id="UP000433071">
    <property type="component" value="Unassembled WGS sequence"/>
</dbReference>
<name>A0A6I3M5N2_9MICO</name>
<dbReference type="PRINTS" id="PR00411">
    <property type="entry name" value="PNDRDTASEI"/>
</dbReference>
<dbReference type="Pfam" id="PF01593">
    <property type="entry name" value="Amino_oxidase"/>
    <property type="match status" value="1"/>
</dbReference>
<dbReference type="InterPro" id="IPR036188">
    <property type="entry name" value="FAD/NAD-bd_sf"/>
</dbReference>
<evidence type="ECO:0000259" key="1">
    <source>
        <dbReference type="Pfam" id="PF01593"/>
    </source>
</evidence>
<evidence type="ECO:0000313" key="2">
    <source>
        <dbReference type="EMBL" id="MTH68068.1"/>
    </source>
</evidence>
<proteinExistence type="predicted"/>
<evidence type="ECO:0000313" key="3">
    <source>
        <dbReference type="Proteomes" id="UP000433071"/>
    </source>
</evidence>
<dbReference type="PANTHER" id="PTHR42841">
    <property type="entry name" value="AMINE OXIDASE"/>
    <property type="match status" value="1"/>
</dbReference>
<accession>A0A6I3M5N2</accession>
<feature type="domain" description="Amine oxidase" evidence="1">
    <location>
        <begin position="16"/>
        <end position="426"/>
    </location>
</feature>
<dbReference type="InterPro" id="IPR002937">
    <property type="entry name" value="Amino_oxidase"/>
</dbReference>
<dbReference type="SUPFAM" id="SSF51905">
    <property type="entry name" value="FAD/NAD(P)-binding domain"/>
    <property type="match status" value="1"/>
</dbReference>
<dbReference type="EMBL" id="WMLB01000017">
    <property type="protein sequence ID" value="MTH68068.1"/>
    <property type="molecule type" value="Genomic_DNA"/>
</dbReference>
<keyword evidence="3" id="KW-1185">Reference proteome</keyword>
<dbReference type="OrthoDB" id="9767561at2"/>
<sequence>MDASEETDVVVVGAGLAGLRCATRIAESGLGVTVLEAADVVGGRQRTDEVDGFRLDRGFQVLNPAYPGVRRWVDVDALDLQRFPVGVEVRRVGRADVAVLAHPLRHPGMLPATLRSGLAAPRDVAALVRWLAPAIVRPRSVIAGPDRTLAEAWDRVGLRGPLRAEVLEPFLAGVLADDRGDTSDAFVRLLMRMFALGRPGLPAAGIGALPAQLADVARAAGVQVRTDAEVVRVLSGGPATGRGRVRVELAGGGGVEASAVVVAVGPEALTGLVDVPAPPTRGLQTWWFAADEPPTPSAMLAVDGRRNGPIVNAVVLSHTVPGSAPAGVHLISATNLLPAAARSDPGAAPTEADVRRHLGEIWATDASAWRLLRRDDLHDALPAQLPPLSIRRPARIGGGRYTAGDHRDTASIQGALVSGDRVGRAVVRDLGVATTHGDVA</sequence>
<gene>
    <name evidence="2" type="ORF">GJ743_06760</name>
</gene>
<dbReference type="GO" id="GO:0016491">
    <property type="term" value="F:oxidoreductase activity"/>
    <property type="evidence" value="ECO:0007669"/>
    <property type="project" value="InterPro"/>
</dbReference>
<comment type="caution">
    <text evidence="2">The sequence shown here is derived from an EMBL/GenBank/DDBJ whole genome shotgun (WGS) entry which is preliminary data.</text>
</comment>
<reference evidence="2 3" key="1">
    <citation type="submission" date="2019-11" db="EMBL/GenBank/DDBJ databases">
        <title>Agromyces kandeliae sp. nov., isolated from mangrove soil.</title>
        <authorList>
            <person name="Wang R."/>
        </authorList>
    </citation>
    <scope>NUCLEOTIDE SEQUENCE [LARGE SCALE GENOMIC DNA]</scope>
    <source>
        <strain evidence="2 3">JCM 11433</strain>
    </source>
</reference>
<dbReference type="RefSeq" id="WP_155051102.1">
    <property type="nucleotide sequence ID" value="NZ_BAAAIB010000001.1"/>
</dbReference>
<protein>
    <submittedName>
        <fullName evidence="2">NAD(P)-binding protein</fullName>
    </submittedName>
</protein>
<organism evidence="2 3">
    <name type="scientific">Agromyces bracchium</name>
    <dbReference type="NCBI Taxonomy" id="88376"/>
    <lineage>
        <taxon>Bacteria</taxon>
        <taxon>Bacillati</taxon>
        <taxon>Actinomycetota</taxon>
        <taxon>Actinomycetes</taxon>
        <taxon>Micrococcales</taxon>
        <taxon>Microbacteriaceae</taxon>
        <taxon>Agromyces</taxon>
    </lineage>
</organism>